<evidence type="ECO:0000313" key="2">
    <source>
        <dbReference type="EMBL" id="MBB3943658.1"/>
    </source>
</evidence>
<dbReference type="InterPro" id="IPR008503">
    <property type="entry name" value="Asp_endopeptidase"/>
</dbReference>
<accession>A0A840AZZ5</accession>
<dbReference type="InterPro" id="IPR021109">
    <property type="entry name" value="Peptidase_aspartic_dom_sf"/>
</dbReference>
<dbReference type="SUPFAM" id="SSF50630">
    <property type="entry name" value="Acid proteases"/>
    <property type="match status" value="1"/>
</dbReference>
<keyword evidence="3" id="KW-1185">Reference proteome</keyword>
<dbReference type="EMBL" id="JACIEA010000002">
    <property type="protein sequence ID" value="MBB3943658.1"/>
    <property type="molecule type" value="Genomic_DNA"/>
</dbReference>
<dbReference type="PANTHER" id="PTHR38037:SF2">
    <property type="entry name" value="ATP-DEPENDENT ZINC PROTEASE DOMAIN-CONTAINING PROTEIN-RELATED"/>
    <property type="match status" value="1"/>
</dbReference>
<name>A0A840AZZ5_9SPHN</name>
<protein>
    <recommendedName>
        <fullName evidence="1">Retropepsin-like aspartic endopeptidase domain-containing protein</fullName>
    </recommendedName>
</protein>
<feature type="domain" description="Retropepsin-like aspartic endopeptidase" evidence="1">
    <location>
        <begin position="16"/>
        <end position="147"/>
    </location>
</feature>
<dbReference type="PANTHER" id="PTHR38037">
    <property type="entry name" value="ZN_PROTEASE DOMAIN-CONTAINING PROTEIN"/>
    <property type="match status" value="1"/>
</dbReference>
<comment type="caution">
    <text evidence="2">The sequence shown here is derived from an EMBL/GenBank/DDBJ whole genome shotgun (WGS) entry which is preliminary data.</text>
</comment>
<evidence type="ECO:0000313" key="3">
    <source>
        <dbReference type="Proteomes" id="UP000581447"/>
    </source>
</evidence>
<dbReference type="Proteomes" id="UP000581447">
    <property type="component" value="Unassembled WGS sequence"/>
</dbReference>
<dbReference type="Gene3D" id="2.40.70.10">
    <property type="entry name" value="Acid Proteases"/>
    <property type="match status" value="1"/>
</dbReference>
<organism evidence="2 3">
    <name type="scientific">Sphingorhabdus rigui</name>
    <dbReference type="NCBI Taxonomy" id="1282858"/>
    <lineage>
        <taxon>Bacteria</taxon>
        <taxon>Pseudomonadati</taxon>
        <taxon>Pseudomonadota</taxon>
        <taxon>Alphaproteobacteria</taxon>
        <taxon>Sphingomonadales</taxon>
        <taxon>Sphingomonadaceae</taxon>
        <taxon>Sphingorhabdus</taxon>
    </lineage>
</organism>
<dbReference type="AlphaFoldDB" id="A0A840AZZ5"/>
<sequence length="158" mass="17696">MAAGGSKPRSGSKLEIGWCEMVDVPSLGLSHVHAKMDTGAATSSIHATRIKPIVRDGKPWVEFWFRLNAGEKPKRYEAPVIDRRMVRSSNGDTQERYVISAQFCFGKRCWNGQLTLANRRSMAFPLLIGRRTLRRGFLVNSGRRWVLGKPANQGHTST</sequence>
<gene>
    <name evidence="2" type="ORF">GGR91_001916</name>
</gene>
<reference evidence="2 3" key="1">
    <citation type="submission" date="2020-08" db="EMBL/GenBank/DDBJ databases">
        <title>Genomic Encyclopedia of Type Strains, Phase IV (KMG-IV): sequencing the most valuable type-strain genomes for metagenomic binning, comparative biology and taxonomic classification.</title>
        <authorList>
            <person name="Goeker M."/>
        </authorList>
    </citation>
    <scope>NUCLEOTIDE SEQUENCE [LARGE SCALE GENOMIC DNA]</scope>
    <source>
        <strain evidence="2 3">DSM 29050</strain>
    </source>
</reference>
<dbReference type="RefSeq" id="WP_183941948.1">
    <property type="nucleotide sequence ID" value="NZ_BAABBG010000005.1"/>
</dbReference>
<proteinExistence type="predicted"/>
<evidence type="ECO:0000259" key="1">
    <source>
        <dbReference type="Pfam" id="PF05618"/>
    </source>
</evidence>
<dbReference type="Pfam" id="PF05618">
    <property type="entry name" value="Zn_protease"/>
    <property type="match status" value="1"/>
</dbReference>